<reference evidence="1" key="1">
    <citation type="journal article" date="2014" name="Genome Biol. Evol.">
        <title>Gene Loss Rather Than Gene Gain Is Associated with a Host Jump from Monocots to Dicots in the Smut Fungus Melanopsichium pennsylvanicum.</title>
        <authorList>
            <person name="Sharma R."/>
            <person name="Mishra B."/>
            <person name="Runge F."/>
            <person name="Thines M."/>
        </authorList>
    </citation>
    <scope>NUCLEOTIDE SEQUENCE</scope>
    <source>
        <strain evidence="1">4</strain>
    </source>
</reference>
<evidence type="ECO:0008006" key="2">
    <source>
        <dbReference type="Google" id="ProtNLM"/>
    </source>
</evidence>
<protein>
    <recommendedName>
        <fullName evidence="2">Hypervirulence associated protein TUDOR domain-containing protein</fullName>
    </recommendedName>
</protein>
<evidence type="ECO:0000313" key="1">
    <source>
        <dbReference type="EMBL" id="CDI52527.1"/>
    </source>
</evidence>
<proteinExistence type="predicted"/>
<dbReference type="AlphaFoldDB" id="A0A077R108"/>
<name>A0A077R108_9BASI</name>
<dbReference type="EMBL" id="HG529544">
    <property type="protein sequence ID" value="CDI52527.1"/>
    <property type="molecule type" value="Genomic_DNA"/>
</dbReference>
<accession>A0A077R108</accession>
<sequence length="56" mass="6121">MAFFVVGDVIEYRPFGGDVKSGKIDKIDVKTGGHVDIKYHVNGEEIISTQIIGKKA</sequence>
<organism evidence="1">
    <name type="scientific">Melanopsichium pennsylvanicum 4</name>
    <dbReference type="NCBI Taxonomy" id="1398559"/>
    <lineage>
        <taxon>Eukaryota</taxon>
        <taxon>Fungi</taxon>
        <taxon>Dikarya</taxon>
        <taxon>Basidiomycota</taxon>
        <taxon>Ustilaginomycotina</taxon>
        <taxon>Ustilaginomycetes</taxon>
        <taxon>Ustilaginales</taxon>
        <taxon>Ustilaginaceae</taxon>
        <taxon>Melanopsichium</taxon>
    </lineage>
</organism>